<sequence length="198" mass="22631">MGLLGVGVTPEGDGVAVKLFMLEENLGIDPKIWAESRIRGKMDINPIGVSLYTQKPVKIRQYPIPLEGRKGLSPVIQRLLEDKLIKPCMSPYNTLILPVRKADETYWLVQDLKEVNKVVRIRHPVVPNPYTLLGRIPDGSRWFSVLDLKDAFWTCPLEEGSRDIFAFEWEGNSSTGGQFFLRDFLRHPICLGRLWRKS</sequence>
<organism evidence="1 2">
    <name type="scientific">Willisornis vidua</name>
    <name type="common">Xingu scale-backed antbird</name>
    <dbReference type="NCBI Taxonomy" id="1566151"/>
    <lineage>
        <taxon>Eukaryota</taxon>
        <taxon>Metazoa</taxon>
        <taxon>Chordata</taxon>
        <taxon>Craniata</taxon>
        <taxon>Vertebrata</taxon>
        <taxon>Euteleostomi</taxon>
        <taxon>Archelosauria</taxon>
        <taxon>Archosauria</taxon>
        <taxon>Dinosauria</taxon>
        <taxon>Saurischia</taxon>
        <taxon>Theropoda</taxon>
        <taxon>Coelurosauria</taxon>
        <taxon>Aves</taxon>
        <taxon>Neognathae</taxon>
        <taxon>Neoaves</taxon>
        <taxon>Telluraves</taxon>
        <taxon>Australaves</taxon>
        <taxon>Passeriformes</taxon>
        <taxon>Thamnophilidae</taxon>
        <taxon>Willisornis</taxon>
    </lineage>
</organism>
<dbReference type="Gene3D" id="3.10.10.10">
    <property type="entry name" value="HIV Type 1 Reverse Transcriptase, subunit A, domain 1"/>
    <property type="match status" value="1"/>
</dbReference>
<dbReference type="PANTHER" id="PTHR33064:SF37">
    <property type="entry name" value="RIBONUCLEASE H"/>
    <property type="match status" value="1"/>
</dbReference>
<gene>
    <name evidence="1" type="ORF">WISP_78670</name>
</gene>
<comment type="caution">
    <text evidence="1">The sequence shown here is derived from an EMBL/GenBank/DDBJ whole genome shotgun (WGS) entry which is preliminary data.</text>
</comment>
<dbReference type="Gene3D" id="3.30.70.270">
    <property type="match status" value="1"/>
</dbReference>
<reference evidence="1" key="1">
    <citation type="submission" date="2019-10" db="EMBL/GenBank/DDBJ databases">
        <authorList>
            <person name="Soares A.E.R."/>
            <person name="Aleixo A."/>
            <person name="Schneider P."/>
            <person name="Miyaki C.Y."/>
            <person name="Schneider M.P."/>
            <person name="Mello C."/>
            <person name="Vasconcelos A.T.R."/>
        </authorList>
    </citation>
    <scope>NUCLEOTIDE SEQUENCE</scope>
    <source>
        <tissue evidence="1">Muscle</tissue>
    </source>
</reference>
<dbReference type="PANTHER" id="PTHR33064">
    <property type="entry name" value="POL PROTEIN"/>
    <property type="match status" value="1"/>
</dbReference>
<dbReference type="InterPro" id="IPR043128">
    <property type="entry name" value="Rev_trsase/Diguanyl_cyclase"/>
</dbReference>
<proteinExistence type="predicted"/>
<keyword evidence="2" id="KW-1185">Reference proteome</keyword>
<dbReference type="InterPro" id="IPR051320">
    <property type="entry name" value="Viral_Replic_Matur_Polypro"/>
</dbReference>
<dbReference type="EMBL" id="WHWB01033955">
    <property type="protein sequence ID" value="KAJ7415345.1"/>
    <property type="molecule type" value="Genomic_DNA"/>
</dbReference>
<dbReference type="SUPFAM" id="SSF56672">
    <property type="entry name" value="DNA/RNA polymerases"/>
    <property type="match status" value="1"/>
</dbReference>
<evidence type="ECO:0000313" key="1">
    <source>
        <dbReference type="EMBL" id="KAJ7415345.1"/>
    </source>
</evidence>
<dbReference type="InterPro" id="IPR043502">
    <property type="entry name" value="DNA/RNA_pol_sf"/>
</dbReference>
<dbReference type="Proteomes" id="UP001145742">
    <property type="component" value="Unassembled WGS sequence"/>
</dbReference>
<name>A0ABQ9DAG8_9PASS</name>
<protein>
    <submittedName>
        <fullName evidence="1">Endogenous retrovirus group K member 25 Pol protein-like protein</fullName>
    </submittedName>
</protein>
<evidence type="ECO:0000313" key="2">
    <source>
        <dbReference type="Proteomes" id="UP001145742"/>
    </source>
</evidence>
<accession>A0ABQ9DAG8</accession>